<evidence type="ECO:0000313" key="2">
    <source>
        <dbReference type="EMBL" id="SCY37235.1"/>
    </source>
</evidence>
<dbReference type="EMBL" id="FMUS01000007">
    <property type="protein sequence ID" value="SCY37235.1"/>
    <property type="molecule type" value="Genomic_DNA"/>
</dbReference>
<dbReference type="PROSITE" id="PS51257">
    <property type="entry name" value="PROKAR_LIPOPROTEIN"/>
    <property type="match status" value="1"/>
</dbReference>
<dbReference type="Proteomes" id="UP000198636">
    <property type="component" value="Unassembled WGS sequence"/>
</dbReference>
<reference evidence="2 3" key="1">
    <citation type="submission" date="2016-10" db="EMBL/GenBank/DDBJ databases">
        <authorList>
            <person name="de Groot N.N."/>
        </authorList>
    </citation>
    <scope>NUCLEOTIDE SEQUENCE [LARGE SCALE GENOMIC DNA]</scope>
    <source>
        <strain evidence="2 3">DSM 18978</strain>
    </source>
</reference>
<organism evidence="2 3">
    <name type="scientific">Alkaliphilus peptidifermentans DSM 18978</name>
    <dbReference type="NCBI Taxonomy" id="1120976"/>
    <lineage>
        <taxon>Bacteria</taxon>
        <taxon>Bacillati</taxon>
        <taxon>Bacillota</taxon>
        <taxon>Clostridia</taxon>
        <taxon>Peptostreptococcales</taxon>
        <taxon>Natronincolaceae</taxon>
        <taxon>Alkaliphilus</taxon>
    </lineage>
</organism>
<evidence type="ECO:0000313" key="3">
    <source>
        <dbReference type="Proteomes" id="UP000198636"/>
    </source>
</evidence>
<dbReference type="STRING" id="1120976.SAMN03080606_01382"/>
<feature type="chain" id="PRO_5039582600" description="Lipoprotein" evidence="1">
    <location>
        <begin position="23"/>
        <end position="400"/>
    </location>
</feature>
<dbReference type="AlphaFoldDB" id="A0A1G5FD90"/>
<keyword evidence="1" id="KW-0732">Signal</keyword>
<dbReference type="OrthoDB" id="2089940at2"/>
<name>A0A1G5FD90_9FIRM</name>
<dbReference type="RefSeq" id="WP_091541543.1">
    <property type="nucleotide sequence ID" value="NZ_FMUS01000007.1"/>
</dbReference>
<gene>
    <name evidence="2" type="ORF">SAMN03080606_01382</name>
</gene>
<accession>A0A1G5FD90</accession>
<evidence type="ECO:0000256" key="1">
    <source>
        <dbReference type="SAM" id="SignalP"/>
    </source>
</evidence>
<feature type="signal peptide" evidence="1">
    <location>
        <begin position="1"/>
        <end position="22"/>
    </location>
</feature>
<sequence>MKKIPKIVFFCFITTIFLSACNAEFQYEQTYKDQNQKTEVGNIEQQENTLLTSTKDSTDTEIIDNEEAFGGDSKFELLTKHEFGFYGVDMFIINIVGKEKFEDWLSQFESYNNPEGRNKWEITVVNAVLELNVPKETFIKANNGFVYTDEQIEAIYSGDQKLINKIFVNEDALLINDEIYTADWLASRTAKDYERAGISEEELIKYLDKINIIDFKEEYLPIKGVLIKTNKAKSLPISNINIKPSKLELLAPYQLEYYGLDSFIHDIVDYEKLTEWRNEFLVEYNWSRRRNIEECNIINLVKELNIKEEDFVKANKDLIYSKEQIKAIYSDNQEEINKAFANEYALLVDGEIYSIEWLMRNNKKDYENIGITKEILDNYLKKINIPQLENEFEYIGKIFR</sequence>
<evidence type="ECO:0008006" key="4">
    <source>
        <dbReference type="Google" id="ProtNLM"/>
    </source>
</evidence>
<protein>
    <recommendedName>
        <fullName evidence="4">Lipoprotein</fullName>
    </recommendedName>
</protein>
<keyword evidence="3" id="KW-1185">Reference proteome</keyword>
<proteinExistence type="predicted"/>